<feature type="domain" description="EF-hand" evidence="3">
    <location>
        <begin position="168"/>
        <end position="203"/>
    </location>
</feature>
<keyword evidence="4" id="KW-1185">Reference proteome</keyword>
<reference evidence="4" key="1">
    <citation type="journal article" date="2015" name="Nat. Genet.">
        <title>The pineapple genome and the evolution of CAM photosynthesis.</title>
        <authorList>
            <person name="Ming R."/>
            <person name="VanBuren R."/>
            <person name="Wai C.M."/>
            <person name="Tang H."/>
            <person name="Schatz M.C."/>
            <person name="Bowers J.E."/>
            <person name="Lyons E."/>
            <person name="Wang M.L."/>
            <person name="Chen J."/>
            <person name="Biggers E."/>
            <person name="Zhang J."/>
            <person name="Huang L."/>
            <person name="Zhang L."/>
            <person name="Miao W."/>
            <person name="Zhang J."/>
            <person name="Ye Z."/>
            <person name="Miao C."/>
            <person name="Lin Z."/>
            <person name="Wang H."/>
            <person name="Zhou H."/>
            <person name="Yim W.C."/>
            <person name="Priest H.D."/>
            <person name="Zheng C."/>
            <person name="Woodhouse M."/>
            <person name="Edger P.P."/>
            <person name="Guyot R."/>
            <person name="Guo H.B."/>
            <person name="Guo H."/>
            <person name="Zheng G."/>
            <person name="Singh R."/>
            <person name="Sharma A."/>
            <person name="Min X."/>
            <person name="Zheng Y."/>
            <person name="Lee H."/>
            <person name="Gurtowski J."/>
            <person name="Sedlazeck F.J."/>
            <person name="Harkess A."/>
            <person name="McKain M.R."/>
            <person name="Liao Z."/>
            <person name="Fang J."/>
            <person name="Liu J."/>
            <person name="Zhang X."/>
            <person name="Zhang Q."/>
            <person name="Hu W."/>
            <person name="Qin Y."/>
            <person name="Wang K."/>
            <person name="Chen L.Y."/>
            <person name="Shirley N."/>
            <person name="Lin Y.R."/>
            <person name="Liu L.Y."/>
            <person name="Hernandez A.G."/>
            <person name="Wright C.L."/>
            <person name="Bulone V."/>
            <person name="Tuskan G.A."/>
            <person name="Heath K."/>
            <person name="Zee F."/>
            <person name="Moore P.H."/>
            <person name="Sunkar R."/>
            <person name="Leebens-Mack J.H."/>
            <person name="Mockler T."/>
            <person name="Bennetzen J.L."/>
            <person name="Freeling M."/>
            <person name="Sankoff D."/>
            <person name="Paterson A.H."/>
            <person name="Zhu X."/>
            <person name="Yang X."/>
            <person name="Smith J.A."/>
            <person name="Cushman J.C."/>
            <person name="Paull R.E."/>
            <person name="Yu Q."/>
        </authorList>
    </citation>
    <scope>NUCLEOTIDE SEQUENCE [LARGE SCALE GENOMIC DNA]</scope>
    <source>
        <strain evidence="4">cv. F153</strain>
    </source>
</reference>
<feature type="compositionally biased region" description="Low complexity" evidence="2">
    <location>
        <begin position="49"/>
        <end position="61"/>
    </location>
</feature>
<dbReference type="InterPro" id="IPR018247">
    <property type="entry name" value="EF_Hand_1_Ca_BS"/>
</dbReference>
<dbReference type="PANTHER" id="PTHR46824">
    <property type="entry name" value="CALCIUM-BINDING PROTEIN CML48-RELATED"/>
    <property type="match status" value="1"/>
</dbReference>
<feature type="region of interest" description="Disordered" evidence="2">
    <location>
        <begin position="1"/>
        <end position="61"/>
    </location>
</feature>
<dbReference type="InterPro" id="IPR044590">
    <property type="entry name" value="CML48/49/50"/>
</dbReference>
<dbReference type="RefSeq" id="XP_020103936.1">
    <property type="nucleotide sequence ID" value="XM_020248347.1"/>
</dbReference>
<sequence>MAEFNRYPSHSYAPSAPPMPQPYSSSSQPPAAEPPHHYHQPPPPPPPSYAHSYSSSSYPSYSQGYSSSSSSFSSYPSYTQSYASSSYSWGGGGGGGYFPPGTHPEIIRSFEAVDRDRSGFIDEKELQEALSSGHHKFSIRTIRLLMFLFKNPTHPTKIGPADFAALWNCLGQWRAIFDRFDRDRSGKIDSEELREALRSLGYAVPPSVIEVLISNYTDGRSGRGGLNFDNFVECGMIVKGLTEKFKEKDARYSGSATFTYDAFMSMVIPFIVP</sequence>
<protein>
    <submittedName>
        <fullName evidence="5">Probable calcium-binding protein CML48</fullName>
    </submittedName>
</protein>
<dbReference type="PROSITE" id="PS50222">
    <property type="entry name" value="EF_HAND_2"/>
    <property type="match status" value="2"/>
</dbReference>
<evidence type="ECO:0000256" key="2">
    <source>
        <dbReference type="SAM" id="MobiDB-lite"/>
    </source>
</evidence>
<evidence type="ECO:0000313" key="4">
    <source>
        <dbReference type="Proteomes" id="UP000515123"/>
    </source>
</evidence>
<dbReference type="AlphaFoldDB" id="A0A6P5G5R6"/>
<dbReference type="SMART" id="SM00054">
    <property type="entry name" value="EFh"/>
    <property type="match status" value="2"/>
</dbReference>
<evidence type="ECO:0000313" key="5">
    <source>
        <dbReference type="RefSeq" id="XP_020103936.1"/>
    </source>
</evidence>
<dbReference type="InterPro" id="IPR002048">
    <property type="entry name" value="EF_hand_dom"/>
</dbReference>
<dbReference type="CDD" id="cd16180">
    <property type="entry name" value="EFh_PEF_Group_I"/>
    <property type="match status" value="1"/>
</dbReference>
<dbReference type="Pfam" id="PF13202">
    <property type="entry name" value="EF-hand_5"/>
    <property type="match status" value="1"/>
</dbReference>
<evidence type="ECO:0000259" key="3">
    <source>
        <dbReference type="PROSITE" id="PS50222"/>
    </source>
</evidence>
<accession>A0A6P5G5R6</accession>
<dbReference type="PROSITE" id="PS00018">
    <property type="entry name" value="EF_HAND_1"/>
    <property type="match status" value="2"/>
</dbReference>
<keyword evidence="1" id="KW-0106">Calcium</keyword>
<organism evidence="4 5">
    <name type="scientific">Ananas comosus</name>
    <name type="common">Pineapple</name>
    <name type="synonym">Ananas ananas</name>
    <dbReference type="NCBI Taxonomy" id="4615"/>
    <lineage>
        <taxon>Eukaryota</taxon>
        <taxon>Viridiplantae</taxon>
        <taxon>Streptophyta</taxon>
        <taxon>Embryophyta</taxon>
        <taxon>Tracheophyta</taxon>
        <taxon>Spermatophyta</taxon>
        <taxon>Magnoliopsida</taxon>
        <taxon>Liliopsida</taxon>
        <taxon>Poales</taxon>
        <taxon>Bromeliaceae</taxon>
        <taxon>Bromelioideae</taxon>
        <taxon>Ananas</taxon>
    </lineage>
</organism>
<dbReference type="GeneID" id="109720966"/>
<feature type="domain" description="EF-hand" evidence="3">
    <location>
        <begin position="101"/>
        <end position="136"/>
    </location>
</feature>
<dbReference type="InterPro" id="IPR011992">
    <property type="entry name" value="EF-hand-dom_pair"/>
</dbReference>
<reference evidence="5" key="2">
    <citation type="submission" date="2025-08" db="UniProtKB">
        <authorList>
            <consortium name="RefSeq"/>
        </authorList>
    </citation>
    <scope>IDENTIFICATION</scope>
    <source>
        <tissue evidence="5">Leaf</tissue>
    </source>
</reference>
<proteinExistence type="predicted"/>
<gene>
    <name evidence="5" type="primary">LOC109720966</name>
</gene>
<name>A0A6P5G5R6_ANACO</name>
<dbReference type="SUPFAM" id="SSF47473">
    <property type="entry name" value="EF-hand"/>
    <property type="match status" value="1"/>
</dbReference>
<evidence type="ECO:0000256" key="1">
    <source>
        <dbReference type="ARBA" id="ARBA00022837"/>
    </source>
</evidence>
<dbReference type="Proteomes" id="UP000515123">
    <property type="component" value="Linkage group 1"/>
</dbReference>
<dbReference type="Gene3D" id="1.10.238.10">
    <property type="entry name" value="EF-hand"/>
    <property type="match status" value="1"/>
</dbReference>
<dbReference type="GO" id="GO:0005509">
    <property type="term" value="F:calcium ion binding"/>
    <property type="evidence" value="ECO:0007669"/>
    <property type="project" value="InterPro"/>
</dbReference>
<dbReference type="PANTHER" id="PTHR46824:SF2">
    <property type="entry name" value="CALCIUM-BINDING PROTEIN CML48-RELATED"/>
    <property type="match status" value="1"/>
</dbReference>
<dbReference type="OrthoDB" id="186625at2759"/>
<dbReference type="Pfam" id="PF13405">
    <property type="entry name" value="EF-hand_6"/>
    <property type="match status" value="1"/>
</dbReference>